<dbReference type="Gene3D" id="3.30.559.10">
    <property type="entry name" value="Chloramphenicol acetyltransferase-like domain"/>
    <property type="match status" value="5"/>
</dbReference>
<evidence type="ECO:0000259" key="8">
    <source>
        <dbReference type="PROSITE" id="PS50075"/>
    </source>
</evidence>
<dbReference type="Pfam" id="PF00668">
    <property type="entry name" value="Condensation"/>
    <property type="match status" value="5"/>
</dbReference>
<dbReference type="SUPFAM" id="SSF47336">
    <property type="entry name" value="ACP-like"/>
    <property type="match status" value="5"/>
</dbReference>
<dbReference type="GO" id="GO:0005737">
    <property type="term" value="C:cytoplasm"/>
    <property type="evidence" value="ECO:0007669"/>
    <property type="project" value="TreeGrafter"/>
</dbReference>
<feature type="domain" description="Carrier" evidence="8">
    <location>
        <begin position="3440"/>
        <end position="3513"/>
    </location>
</feature>
<dbReference type="InterPro" id="IPR001242">
    <property type="entry name" value="Condensation_dom"/>
</dbReference>
<keyword evidence="4" id="KW-0597">Phosphoprotein</keyword>
<organism evidence="9 10">
    <name type="scientific">Ampelomyces quisqualis</name>
    <name type="common">Powdery mildew agent</name>
    <dbReference type="NCBI Taxonomy" id="50730"/>
    <lineage>
        <taxon>Eukaryota</taxon>
        <taxon>Fungi</taxon>
        <taxon>Dikarya</taxon>
        <taxon>Ascomycota</taxon>
        <taxon>Pezizomycotina</taxon>
        <taxon>Dothideomycetes</taxon>
        <taxon>Pleosporomycetidae</taxon>
        <taxon>Pleosporales</taxon>
        <taxon>Pleosporineae</taxon>
        <taxon>Phaeosphaeriaceae</taxon>
        <taxon>Ampelomyces</taxon>
    </lineage>
</organism>
<feature type="domain" description="Carrier" evidence="8">
    <location>
        <begin position="2928"/>
        <end position="3001"/>
    </location>
</feature>
<dbReference type="InterPro" id="IPR042099">
    <property type="entry name" value="ANL_N_sf"/>
</dbReference>
<dbReference type="GO" id="GO:0010106">
    <property type="term" value="P:cellular response to iron ion starvation"/>
    <property type="evidence" value="ECO:0007669"/>
    <property type="project" value="UniProtKB-ARBA"/>
</dbReference>
<dbReference type="NCBIfam" id="TIGR01733">
    <property type="entry name" value="AA-adenyl-dom"/>
    <property type="match status" value="2"/>
</dbReference>
<dbReference type="GO" id="GO:0016874">
    <property type="term" value="F:ligase activity"/>
    <property type="evidence" value="ECO:0007669"/>
    <property type="project" value="UniProtKB-KW"/>
</dbReference>
<dbReference type="SUPFAM" id="SSF56801">
    <property type="entry name" value="Acetyl-CoA synthetase-like"/>
    <property type="match status" value="3"/>
</dbReference>
<comment type="similarity">
    <text evidence="2">Belongs to the ATP-dependent AMP-binding enzyme family.</text>
</comment>
<evidence type="ECO:0000313" key="9">
    <source>
        <dbReference type="EMBL" id="KAF1921200.1"/>
    </source>
</evidence>
<accession>A0A6A5R228</accession>
<proteinExistence type="inferred from homology"/>
<dbReference type="Gene3D" id="3.40.50.12780">
    <property type="entry name" value="N-terminal domain of ligase-like"/>
    <property type="match status" value="3"/>
</dbReference>
<dbReference type="EMBL" id="ML979132">
    <property type="protein sequence ID" value="KAF1921200.1"/>
    <property type="molecule type" value="Genomic_DNA"/>
</dbReference>
<evidence type="ECO:0000256" key="3">
    <source>
        <dbReference type="ARBA" id="ARBA00022450"/>
    </source>
</evidence>
<evidence type="ECO:0000256" key="6">
    <source>
        <dbReference type="ARBA" id="ARBA00022737"/>
    </source>
</evidence>
<name>A0A6A5R228_AMPQU</name>
<dbReference type="InterPro" id="IPR006162">
    <property type="entry name" value="Ppantetheine_attach_site"/>
</dbReference>
<evidence type="ECO:0000256" key="5">
    <source>
        <dbReference type="ARBA" id="ARBA00022598"/>
    </source>
</evidence>
<dbReference type="Gene3D" id="3.30.559.30">
    <property type="entry name" value="Nonribosomal peptide synthetase, condensation domain"/>
    <property type="match status" value="5"/>
</dbReference>
<dbReference type="InterPro" id="IPR010071">
    <property type="entry name" value="AA_adenyl_dom"/>
</dbReference>
<dbReference type="CDD" id="cd05918">
    <property type="entry name" value="A_NRPS_SidN3_like"/>
    <property type="match status" value="2"/>
</dbReference>
<dbReference type="FunFam" id="3.30.300.30:FF:000033">
    <property type="entry name" value="Nonribosomal siderophore peptide synthase SidC"/>
    <property type="match status" value="1"/>
</dbReference>
<dbReference type="OrthoDB" id="416786at2759"/>
<comment type="similarity">
    <text evidence="7">Belongs to the NRP synthetase family.</text>
</comment>
<feature type="domain" description="Carrier" evidence="8">
    <location>
        <begin position="2373"/>
        <end position="2447"/>
    </location>
</feature>
<dbReference type="SMART" id="SM00823">
    <property type="entry name" value="PKS_PP"/>
    <property type="match status" value="4"/>
</dbReference>
<dbReference type="GO" id="GO:0031169">
    <property type="term" value="P:ferrichrome biosynthetic process"/>
    <property type="evidence" value="ECO:0007669"/>
    <property type="project" value="UniProtKB-ARBA"/>
</dbReference>
<keyword evidence="10" id="KW-1185">Reference proteome</keyword>
<protein>
    <recommendedName>
        <fullName evidence="8">Carrier domain-containing protein</fullName>
    </recommendedName>
</protein>
<feature type="domain" description="Carrier" evidence="8">
    <location>
        <begin position="242"/>
        <end position="316"/>
    </location>
</feature>
<evidence type="ECO:0000256" key="2">
    <source>
        <dbReference type="ARBA" id="ARBA00006432"/>
    </source>
</evidence>
<dbReference type="FunFam" id="3.30.559.30:FF:000030">
    <property type="entry name" value="Hydroxamate-type ferrichrome siderophore peptide synthetase"/>
    <property type="match status" value="1"/>
</dbReference>
<dbReference type="GO" id="GO:0043041">
    <property type="term" value="P:amino acid activation for nonribosomal peptide biosynthetic process"/>
    <property type="evidence" value="ECO:0007669"/>
    <property type="project" value="TreeGrafter"/>
</dbReference>
<dbReference type="SUPFAM" id="SSF52777">
    <property type="entry name" value="CoA-dependent acyltransferases"/>
    <property type="match status" value="10"/>
</dbReference>
<dbReference type="Gene3D" id="1.10.1200.10">
    <property type="entry name" value="ACP-like"/>
    <property type="match status" value="5"/>
</dbReference>
<dbReference type="InterPro" id="IPR009081">
    <property type="entry name" value="PP-bd_ACP"/>
</dbReference>
<keyword evidence="6" id="KW-0677">Repeat</keyword>
<dbReference type="FunFam" id="3.40.50.980:FF:000001">
    <property type="entry name" value="Non-ribosomal peptide synthetase"/>
    <property type="match status" value="1"/>
</dbReference>
<dbReference type="InterPro" id="IPR023213">
    <property type="entry name" value="CAT-like_dom_sf"/>
</dbReference>
<evidence type="ECO:0000256" key="1">
    <source>
        <dbReference type="ARBA" id="ARBA00004924"/>
    </source>
</evidence>
<dbReference type="Gene3D" id="3.30.300.30">
    <property type="match status" value="3"/>
</dbReference>
<dbReference type="PANTHER" id="PTHR45527">
    <property type="entry name" value="NONRIBOSOMAL PEPTIDE SYNTHETASE"/>
    <property type="match status" value="1"/>
</dbReference>
<dbReference type="InterPro" id="IPR000873">
    <property type="entry name" value="AMP-dep_synth/lig_dom"/>
</dbReference>
<dbReference type="FunFam" id="3.40.50.12780:FF:000024">
    <property type="entry name" value="Nonribosomal siderophore peptide synthase SidC"/>
    <property type="match status" value="1"/>
</dbReference>
<keyword evidence="5" id="KW-0436">Ligase</keyword>
<dbReference type="Pfam" id="PF00501">
    <property type="entry name" value="AMP-binding"/>
    <property type="match status" value="3"/>
</dbReference>
<evidence type="ECO:0000313" key="10">
    <source>
        <dbReference type="Proteomes" id="UP000800096"/>
    </source>
</evidence>
<sequence>MYDVGGLGEDYIKARHLEQTRFGATILMYSGYGPSETTNICTVRTSVSPSDLINNIGKPFDNTSAFVMDPNSGTILPRGAVGELCFGDLGTLLHDGSILFAGRLDDQVKVRGQRVELGEISSTVLDQQCSRDCATLLIQLPQGAKSLVTFWVPATATDTTFRVLDVQDYRSDSYTILSALSQRLPSYMVPSHTVPVSRLPTTTQGKIDKRRLQECFHGLTTEDLTTATHPNGAIDEEASDLTPWELQVSQVLSEQFGFSINSVRRNSSFFSLGMDSISAIQFGNRLRKADLGNFTNSDILKNSTLSRLALLKDTHKRSHQQPAYSNVNIAEAIAADEISRIRNLYEERGTRISRIRPCTPLQEAMLSSARSSTQSSYSNVMVFSINGDLSHLQECWELMVERHEILRTAFVATDDRSHAFVQVVLEDVSIRWGAVDWSSGTQQLANRVISDLLQANRPPTWLALDHSVSTPRLLFCCHHAMYDGIATQTLLREVQEVYYHHKLPPPVSYDLYLQQMLSQDLSAADHFWKATFRNFEPTAFPDLTSKVARTSPFSTSFHQHLQVPLNEVREACQNMSITLLSVVHATWAKLLYFYTGENDVCFGTVVSGRSLSGQGLERLVAPCFNTLPVRIKFDFGKENIALALQAHSFGVESSAFHLTPLRRIQTSLRGDGIPLFDTLVILQNPHEPLDDTIWTLENDLGDMDLPLVCEISHDEAADKLDLVIHYHSTIMSKSEAEIVAKTFDTTLQTIIAQPHLPARDTVNLPSCSSREIESSIMPFQYKRNLLHEGFESNAQTDPHRIALDFMHADGSRTTWSYQTLDRKANDIARAILQHSVEPDDIVPVHLLKGPDFYASILGILKAGVAFAPVHPELPEARRKLMIDDVKAKIVISDGVTSLPELNPNARLLDVGSVQSVRESFAPQIEALNNSNLAYCIFTSGSTGAPKAVSMEHRAPVQTIECSRSIIPWNRSSRLLQYAATTFDMCYYDCFLAWGLGITLCAAEQDMMLNDLTRIINALDVDLLDLTPSVAISLVKSEVPCVKWMYCIGEPMAPNIVKEWEGSCVNSYGPSEAAFCTTIFPVSKDIRPSVIGKPFSGTVFEIFPAHGVRPLPLLSVGELCIGGGQLARGYYNRSELTKDKFVFKLGHRFYRSGDIVRKLVDGNFEFIGRADDQVKIRGLRVELGEINTVLHESHPAITTAVTQLIKKDTASKEQLVAFLVMRPENNDGDEELGHRLKQAVKLCLPPYMVPQFYIFLDRIPRSLANKIDKNALATIFRNSPDAGALPNGTSEGDAECSWNALADEVRHVFAHLSNSPLEVVYPATTIYQLGLDSISAVQIAAALRRKGYNVNATDVMKHLTCVDLAAHIERSTVTEQIVTNRFDFAAFDHKHRPQVLASCNIDDQRVAAIRPCTPLQRGMISQLLAKDGKVYINYVRFDLESDVSLLDLKQAWGKAMATHQILRTGFTPLEDKDHPFGMIEYTAHAATLPWNVVSDDGMTQAPEVWLENLQRLASSELHVPLWSIRVTQEHDANHLHLAMFHALFDAQSLQSILRDVAVAYHGQELEPPTNLDLVISEILQRSTEHTEQAKMFWTRMGEHAVPSRFPNLASLRYDPKPPAVCTHRSTMSLKDMETACRQSNTTLQAAGLASWLALVSAYIGESTAMCGVVLSGRSFEAAEDAVFPCINTVPFAGAVTSDPKGMLASVTANVAEMQQHQHIPVREIQRLMGLPNDALFDTIFAFQKLPSDGTGSVLWFLSDEKATIEYPVSIELEPTGEKLDYRLTFAPHAIPHEQAALILRQLDHILQYFISTPTDEPFFCESLYSITPAKEATLSSEAHLLHDFFELTANKSPQRIALEFAHSIRAGTYSATSWTYAELNAEGNRIAHLLLANGVLPGDLVGVCFDKCPEASFAILGVLKAGAAFVAIDPGAPPARQAFIVQDSGATAILSMSAQSDGFVGDVKVPVMNLDKSETGSFPGTKPGLERAIRPQDRSYCLYTSGTTGTPKGCELTHENAVQALLSFQRLFAGHWTSESRWLQFASFHFDVSVLEQYWSWSVGICVVSAPRDVIFEDLANSISTLGITHIDLTPSLAQTLHPDDVPSLCKGVFITGGESLKQEILDVWGPKGVIYNGYGPTEATIGCTMLPRVPANGKPSNIGPQFDNVGTFVLRPGTDEPVLRGSVGELCVSGKLVGKGYLNHEGMTKKSFPYLERFGERVYRTGDLVRILHDGTFEFLGRADDQVKLRGQRLEIGEINSVIKRANNGISDVATLVLKHPRQQKKQLVAFIVPGRTQGQADILLEALSESRIAKDACHDKLPPYMVPTHFVPLTSIPLNVNNKADVKKLKLIYEALSVAELHQLSATSDEREQSWSSLETQLRTVFKKELDVGEDAIDKETSFFELGMDSISVIGVVRALKKAGIVGATASLAMKHSTIHRLAKALCNAASSTSNRASLVAAHQAINAMQHRHHSTVARSLSVNSSDIEALAPCTPLQQGMIARSLGSETGLYFNMFKFKIGKDVDTSRLRGAWQTVFASTEIMRTVFADTADGFMQVVLHNQNLPWKEEYVAQGLSMESSLAALRKKWLQANSNGFTRPLELVHLTAPTEKRLIVHIFHGLYDGISIQIIFKAVLDAYHGHRLSHDPPSFHSALAHGPLRVMEGAKNFWQQHLSVDIARSPLKSSDASSTKTIQTSRQLQDVQGFESTRRTLNVTAQAIAQACWISILQEHLKGTATIGIVVSGRSIDLECAERIIGPMFNTIPYQHRLQKTESWSSIIKRVHDFNVAVHPYQHTPLRDINKWCNTNRDQPLFDSLFVYQVGEDQEGQLNNNVMQSMEGEVIADYPLSFEVEQRPNGGWQLTLAAQSRVVDDATCKELLDRFEEVMHQVVDNPAALFKTSFELTAVLRNKQENQQHAIDSSKDTTGFTWTNEASTLRKVLAKLTNVELTDINECTSIFELGLDSIDAIKLSSKLKEGGLSLPVSGIMRGLTISKMVPNISKAIDGTVVPPDDSVFHSRKRELRSYIDRQSISTDWMEDILPLTPLQEAMVAEMIASNFARYYNFDVMKLEHGIDIERLRNAWTRVVAASPILRTSFVEIEDPTIDDSFAQVIYSMSYDFWKTTSLNGEPDFSLLFEEVREQARRATSSKPPFRIMLVETPKQNYLVLSIAHALYDGWSLGLLHADVKDAYGGNLKPRPSYQPVLSNALATSGAGAANFWGDYLYKAQPSTFDRRFDVANSESLAVHRIEQHSKIDLARMTDFAKKSNVSLQALGQSVFAIVLASYVRFLDVTFGSVVSGRDEESTSQLLFPTMNTVAIRTILHGSRLELLRHVQESFNSIKQWQHFPLRKALRRAGVPGGLFESLFIYQKSMESGEESGERLYTSIEGHSDVEYPVCSVMEFTPRGTLLCDLPPFEVKEPSRLASCTSTLEGQDDTDKDGRPVTVGIIRQVLAAVSQTPEDEITDDMTIFHLGLDSISAIKVSSLLRKQNIILSVGNMLRAGSINSMAHIADGCSTKDTESEEDYALVIKRVMNKVDLDQILHSAQHEGCEILDMEEVEILPATAGQVYMISMWLNTNGSSFYPEFTYHVSQNIAFEQLQSAWKALITANPILRTYLVATQDPTIPYVQLVRKEDGEECSMINVSGHSKEDMVQSTRQPWVHVCATQVEHGWQLKLKIHHALYDGVSLPLLMQQLQDNCRARTKLIQDGTLTRFIGSHAGPASLEARKLFWIKYLEGFDQSHLPQPTGALGTRTEIFKPALLTIKSLENTARRCGVSIQALFLAAYAVVYARLVNEPKERDVVFGIYLANRSVSIAGIEGAAIPTVNLLPLRVRAPLGHRLTDVAQQIQRDVQRIGERANACASLFEISAWTGVKVDSFVNFLTLPDAGNGKVKAADEEDVKMMAEKEWTGEVHRVVDCEELSRDVDEEQQRRLSNAKVNEAYLHAVDVEATVRNGALDVGVFAPVEMLGMLEGSGLVYDMESALKGLGE</sequence>
<dbReference type="PROSITE" id="PS50075">
    <property type="entry name" value="CARRIER"/>
    <property type="match status" value="5"/>
</dbReference>
<evidence type="ECO:0000256" key="4">
    <source>
        <dbReference type="ARBA" id="ARBA00022553"/>
    </source>
</evidence>
<reference evidence="9" key="1">
    <citation type="journal article" date="2020" name="Stud. Mycol.">
        <title>101 Dothideomycetes genomes: a test case for predicting lifestyles and emergence of pathogens.</title>
        <authorList>
            <person name="Haridas S."/>
            <person name="Albert R."/>
            <person name="Binder M."/>
            <person name="Bloem J."/>
            <person name="Labutti K."/>
            <person name="Salamov A."/>
            <person name="Andreopoulos B."/>
            <person name="Baker S."/>
            <person name="Barry K."/>
            <person name="Bills G."/>
            <person name="Bluhm B."/>
            <person name="Cannon C."/>
            <person name="Castanera R."/>
            <person name="Culley D."/>
            <person name="Daum C."/>
            <person name="Ezra D."/>
            <person name="Gonzalez J."/>
            <person name="Henrissat B."/>
            <person name="Kuo A."/>
            <person name="Liang C."/>
            <person name="Lipzen A."/>
            <person name="Lutzoni F."/>
            <person name="Magnuson J."/>
            <person name="Mondo S."/>
            <person name="Nolan M."/>
            <person name="Ohm R."/>
            <person name="Pangilinan J."/>
            <person name="Park H.-J."/>
            <person name="Ramirez L."/>
            <person name="Alfaro M."/>
            <person name="Sun H."/>
            <person name="Tritt A."/>
            <person name="Yoshinaga Y."/>
            <person name="Zwiers L.-H."/>
            <person name="Turgeon B."/>
            <person name="Goodwin S."/>
            <person name="Spatafora J."/>
            <person name="Crous P."/>
            <person name="Grigoriev I."/>
        </authorList>
    </citation>
    <scope>NUCLEOTIDE SEQUENCE</scope>
    <source>
        <strain evidence="9">HMLAC05119</strain>
    </source>
</reference>
<dbReference type="PANTHER" id="PTHR45527:SF1">
    <property type="entry name" value="FATTY ACID SYNTHASE"/>
    <property type="match status" value="1"/>
</dbReference>
<dbReference type="InterPro" id="IPR020806">
    <property type="entry name" value="PKS_PP-bd"/>
</dbReference>
<evidence type="ECO:0000256" key="7">
    <source>
        <dbReference type="ARBA" id="ARBA00029454"/>
    </source>
</evidence>
<dbReference type="Pfam" id="PF00550">
    <property type="entry name" value="PP-binding"/>
    <property type="match status" value="5"/>
</dbReference>
<gene>
    <name evidence="9" type="ORF">BDU57DRAFT_40928</name>
</gene>
<feature type="domain" description="Carrier" evidence="8">
    <location>
        <begin position="1295"/>
        <end position="1371"/>
    </location>
</feature>
<dbReference type="InterPro" id="IPR036736">
    <property type="entry name" value="ACP-like_sf"/>
</dbReference>
<dbReference type="Proteomes" id="UP000800096">
    <property type="component" value="Unassembled WGS sequence"/>
</dbReference>
<keyword evidence="3" id="KW-0596">Phosphopantetheine</keyword>
<dbReference type="SMART" id="SM01294">
    <property type="entry name" value="PKS_PP_betabranch"/>
    <property type="match status" value="1"/>
</dbReference>
<dbReference type="PROSITE" id="PS00012">
    <property type="entry name" value="PHOSPHOPANTETHEINE"/>
    <property type="match status" value="4"/>
</dbReference>
<dbReference type="CDD" id="cd19542">
    <property type="entry name" value="CT_NRPS-like"/>
    <property type="match status" value="1"/>
</dbReference>
<comment type="pathway">
    <text evidence="1">Siderophore biosynthesis.</text>
</comment>
<dbReference type="GO" id="GO:0031177">
    <property type="term" value="F:phosphopantetheine binding"/>
    <property type="evidence" value="ECO:0007669"/>
    <property type="project" value="InterPro"/>
</dbReference>
<dbReference type="InterPro" id="IPR045851">
    <property type="entry name" value="AMP-bd_C_sf"/>
</dbReference>
<dbReference type="FunFam" id="3.30.300.30:FF:000015">
    <property type="entry name" value="Nonribosomal peptide synthase SidD"/>
    <property type="match status" value="2"/>
</dbReference>